<evidence type="ECO:0000256" key="1">
    <source>
        <dbReference type="ARBA" id="ARBA00009437"/>
    </source>
</evidence>
<dbReference type="Gene3D" id="1.10.10.10">
    <property type="entry name" value="Winged helix-like DNA-binding domain superfamily/Winged helix DNA-binding domain"/>
    <property type="match status" value="1"/>
</dbReference>
<keyword evidence="4" id="KW-0010">Activator</keyword>
<protein>
    <submittedName>
        <fullName evidence="7">Transcriptional activator NhaR</fullName>
    </submittedName>
</protein>
<evidence type="ECO:0000256" key="4">
    <source>
        <dbReference type="ARBA" id="ARBA00023159"/>
    </source>
</evidence>
<dbReference type="PROSITE" id="PS50931">
    <property type="entry name" value="HTH_LYSR"/>
    <property type="match status" value="1"/>
</dbReference>
<evidence type="ECO:0000259" key="6">
    <source>
        <dbReference type="PROSITE" id="PS50931"/>
    </source>
</evidence>
<organism evidence="7 8">
    <name type="scientific">Keguizhuia sedimenti</name>
    <dbReference type="NCBI Taxonomy" id="3064264"/>
    <lineage>
        <taxon>Bacteria</taxon>
        <taxon>Pseudomonadati</taxon>
        <taxon>Pseudomonadota</taxon>
        <taxon>Betaproteobacteria</taxon>
        <taxon>Burkholderiales</taxon>
        <taxon>Oxalobacteraceae</taxon>
        <taxon>Keguizhuia</taxon>
    </lineage>
</organism>
<dbReference type="NCBIfam" id="NF008284">
    <property type="entry name" value="PRK11062.1"/>
    <property type="match status" value="1"/>
</dbReference>
<proteinExistence type="inferred from homology"/>
<accession>A0ABU1BLU5</accession>
<dbReference type="RefSeq" id="WP_338435164.1">
    <property type="nucleotide sequence ID" value="NZ_JAUYVH010000001.1"/>
</dbReference>
<keyword evidence="8" id="KW-1185">Reference proteome</keyword>
<dbReference type="Proteomes" id="UP001225596">
    <property type="component" value="Unassembled WGS sequence"/>
</dbReference>
<dbReference type="Gene3D" id="3.40.190.290">
    <property type="match status" value="1"/>
</dbReference>
<dbReference type="EMBL" id="JAUYVH010000001">
    <property type="protein sequence ID" value="MDQ9169298.1"/>
    <property type="molecule type" value="Genomic_DNA"/>
</dbReference>
<dbReference type="InterPro" id="IPR036388">
    <property type="entry name" value="WH-like_DNA-bd_sf"/>
</dbReference>
<evidence type="ECO:0000313" key="8">
    <source>
        <dbReference type="Proteomes" id="UP001225596"/>
    </source>
</evidence>
<comment type="caution">
    <text evidence="7">The sequence shown here is derived from an EMBL/GenBank/DDBJ whole genome shotgun (WGS) entry which is preliminary data.</text>
</comment>
<dbReference type="PANTHER" id="PTHR30293">
    <property type="entry name" value="TRANSCRIPTIONAL REGULATORY PROTEIN NAC-RELATED"/>
    <property type="match status" value="1"/>
</dbReference>
<keyword evidence="2" id="KW-0805">Transcription regulation</keyword>
<evidence type="ECO:0000256" key="2">
    <source>
        <dbReference type="ARBA" id="ARBA00023015"/>
    </source>
</evidence>
<keyword evidence="3" id="KW-0238">DNA-binding</keyword>
<dbReference type="SUPFAM" id="SSF53850">
    <property type="entry name" value="Periplasmic binding protein-like II"/>
    <property type="match status" value="1"/>
</dbReference>
<dbReference type="InterPro" id="IPR000847">
    <property type="entry name" value="LysR_HTH_N"/>
</dbReference>
<dbReference type="Pfam" id="PF00126">
    <property type="entry name" value="HTH_1"/>
    <property type="match status" value="1"/>
</dbReference>
<dbReference type="InterPro" id="IPR036390">
    <property type="entry name" value="WH_DNA-bd_sf"/>
</dbReference>
<gene>
    <name evidence="7" type="primary">nhaR</name>
    <name evidence="7" type="ORF">Q8A64_02620</name>
</gene>
<dbReference type="SUPFAM" id="SSF46785">
    <property type="entry name" value="Winged helix' DNA-binding domain"/>
    <property type="match status" value="1"/>
</dbReference>
<evidence type="ECO:0000256" key="5">
    <source>
        <dbReference type="ARBA" id="ARBA00023163"/>
    </source>
</evidence>
<reference evidence="7 8" key="1">
    <citation type="submission" date="2023-08" db="EMBL/GenBank/DDBJ databases">
        <title>Oxalobacteraceae gen .nov., isolated from river sludge outside the plant.</title>
        <authorList>
            <person name="Zhao S.Y."/>
        </authorList>
    </citation>
    <scope>NUCLEOTIDE SEQUENCE [LARGE SCALE GENOMIC DNA]</scope>
    <source>
        <strain evidence="7 8">R-40</strain>
    </source>
</reference>
<dbReference type="InterPro" id="IPR005119">
    <property type="entry name" value="LysR_subst-bd"/>
</dbReference>
<comment type="similarity">
    <text evidence="1">Belongs to the LysR transcriptional regulatory family.</text>
</comment>
<keyword evidence="5" id="KW-0804">Transcription</keyword>
<feature type="domain" description="HTH lysR-type" evidence="6">
    <location>
        <begin position="6"/>
        <end position="63"/>
    </location>
</feature>
<dbReference type="PANTHER" id="PTHR30293:SF2">
    <property type="entry name" value="TRANSCRIPTIONAL ACTIVATOR PROTEIN NHAR"/>
    <property type="match status" value="1"/>
</dbReference>
<dbReference type="Pfam" id="PF03466">
    <property type="entry name" value="LysR_substrate"/>
    <property type="match status" value="1"/>
</dbReference>
<sequence length="298" mass="32961">MKTTNLNFRHLYYFWMVAKEGSVTRAAERLDVAVQTISAQLSLLEQSLGKSLFAPQGRRLVLTEAGRVALGYADQIFLLGEQMLDALANSDVERTMRLTVGISDSLPKLISARLLEAALGLPERVKLVCYEDKFESLLGDLSVHKLDVVLTDRSVPPGATLRVFSHLLGESELTLFGVPSLAKKYRTDFPQSLNGAPILLPTRNNAIRGRIDHWFEVNGIHPNVVGEFDDNALLNTFGRNGLGLFPAPSALSKDVEEQFGAVPVGEMSKVREQFYAISNERKIKHPAIDAILLAIHRK</sequence>
<evidence type="ECO:0000313" key="7">
    <source>
        <dbReference type="EMBL" id="MDQ9169298.1"/>
    </source>
</evidence>
<evidence type="ECO:0000256" key="3">
    <source>
        <dbReference type="ARBA" id="ARBA00023125"/>
    </source>
</evidence>
<name>A0ABU1BLU5_9BURK</name>